<comment type="caution">
    <text evidence="2">The sequence shown here is derived from an EMBL/GenBank/DDBJ whole genome shotgun (WGS) entry which is preliminary data.</text>
</comment>
<evidence type="ECO:0000256" key="1">
    <source>
        <dbReference type="SAM" id="MobiDB-lite"/>
    </source>
</evidence>
<feature type="region of interest" description="Disordered" evidence="1">
    <location>
        <begin position="1"/>
        <end position="69"/>
    </location>
</feature>
<evidence type="ECO:0000313" key="3">
    <source>
        <dbReference type="Proteomes" id="UP000245119"/>
    </source>
</evidence>
<protein>
    <submittedName>
        <fullName evidence="2">Uncharacterized protein</fullName>
    </submittedName>
</protein>
<dbReference type="Proteomes" id="UP000245119">
    <property type="component" value="Linkage Group LG5"/>
</dbReference>
<name>A0A2T7PCI2_POMCA</name>
<organism evidence="2 3">
    <name type="scientific">Pomacea canaliculata</name>
    <name type="common">Golden apple snail</name>
    <dbReference type="NCBI Taxonomy" id="400727"/>
    <lineage>
        <taxon>Eukaryota</taxon>
        <taxon>Metazoa</taxon>
        <taxon>Spiralia</taxon>
        <taxon>Lophotrochozoa</taxon>
        <taxon>Mollusca</taxon>
        <taxon>Gastropoda</taxon>
        <taxon>Caenogastropoda</taxon>
        <taxon>Architaenioglossa</taxon>
        <taxon>Ampullarioidea</taxon>
        <taxon>Ampullariidae</taxon>
        <taxon>Pomacea</taxon>
    </lineage>
</organism>
<dbReference type="AlphaFoldDB" id="A0A2T7PCI2"/>
<sequence length="69" mass="7901">MLPATRSDASRQHFQTQQYRQHELAATQLPRSDAMMGDPWPQIVASHQGVRQRKARYNAPSSTASKKFF</sequence>
<gene>
    <name evidence="2" type="ORF">C0Q70_10389</name>
</gene>
<proteinExistence type="predicted"/>
<evidence type="ECO:0000313" key="2">
    <source>
        <dbReference type="EMBL" id="PVD31111.1"/>
    </source>
</evidence>
<feature type="compositionally biased region" description="Polar residues" evidence="1">
    <location>
        <begin position="59"/>
        <end position="69"/>
    </location>
</feature>
<keyword evidence="3" id="KW-1185">Reference proteome</keyword>
<accession>A0A2T7PCI2</accession>
<reference evidence="2 3" key="1">
    <citation type="submission" date="2018-04" db="EMBL/GenBank/DDBJ databases">
        <title>The genome of golden apple snail Pomacea canaliculata provides insight into stress tolerance and invasive adaptation.</title>
        <authorList>
            <person name="Liu C."/>
            <person name="Liu B."/>
            <person name="Ren Y."/>
            <person name="Zhang Y."/>
            <person name="Wang H."/>
            <person name="Li S."/>
            <person name="Jiang F."/>
            <person name="Yin L."/>
            <person name="Zhang G."/>
            <person name="Qian W."/>
            <person name="Fan W."/>
        </authorList>
    </citation>
    <scope>NUCLEOTIDE SEQUENCE [LARGE SCALE GENOMIC DNA]</scope>
    <source>
        <strain evidence="2">SZHN2017</strain>
        <tissue evidence="2">Muscle</tissue>
    </source>
</reference>
<dbReference type="EMBL" id="PZQS01000005">
    <property type="protein sequence ID" value="PVD31111.1"/>
    <property type="molecule type" value="Genomic_DNA"/>
</dbReference>